<evidence type="ECO:0000313" key="2">
    <source>
        <dbReference type="EMBL" id="EUB62282.1"/>
    </source>
</evidence>
<evidence type="ECO:0000256" key="1">
    <source>
        <dbReference type="SAM" id="Phobius"/>
    </source>
</evidence>
<dbReference type="GeneID" id="36338450"/>
<feature type="transmembrane region" description="Helical" evidence="1">
    <location>
        <begin position="12"/>
        <end position="29"/>
    </location>
</feature>
<name>W6UV69_ECHGR</name>
<reference evidence="2 3" key="1">
    <citation type="journal article" date="2013" name="Nat. Genet.">
        <title>The genome of the hydatid tapeworm Echinococcus granulosus.</title>
        <authorList>
            <person name="Zheng H."/>
            <person name="Zhang W."/>
            <person name="Zhang L."/>
            <person name="Zhang Z."/>
            <person name="Li J."/>
            <person name="Lu G."/>
            <person name="Zhu Y."/>
            <person name="Wang Y."/>
            <person name="Huang Y."/>
            <person name="Liu J."/>
            <person name="Kang H."/>
            <person name="Chen J."/>
            <person name="Wang L."/>
            <person name="Chen A."/>
            <person name="Yu S."/>
            <person name="Gao Z."/>
            <person name="Jin L."/>
            <person name="Gu W."/>
            <person name="Wang Z."/>
            <person name="Zhao L."/>
            <person name="Shi B."/>
            <person name="Wen H."/>
            <person name="Lin R."/>
            <person name="Jones M.K."/>
            <person name="Brejova B."/>
            <person name="Vinar T."/>
            <person name="Zhao G."/>
            <person name="McManus D.P."/>
            <person name="Chen Z."/>
            <person name="Zhou Y."/>
            <person name="Wang S."/>
        </authorList>
    </citation>
    <scope>NUCLEOTIDE SEQUENCE [LARGE SCALE GENOMIC DNA]</scope>
</reference>
<keyword evidence="3" id="KW-1185">Reference proteome</keyword>
<proteinExistence type="predicted"/>
<dbReference type="EMBL" id="APAU02000013">
    <property type="protein sequence ID" value="EUB62282.1"/>
    <property type="molecule type" value="Genomic_DNA"/>
</dbReference>
<accession>W6UV69</accession>
<evidence type="ECO:0000313" key="3">
    <source>
        <dbReference type="Proteomes" id="UP000019149"/>
    </source>
</evidence>
<dbReference type="KEGG" id="egl:EGR_02735"/>
<dbReference type="AlphaFoldDB" id="W6UV69"/>
<protein>
    <submittedName>
        <fullName evidence="2">Uncharacterized protein</fullName>
    </submittedName>
</protein>
<sequence>MFTLDVTGPIPSSLTLSALSCPLLLLRIVTTSEQKKRKAATLFALHYLQDKTERQGISTRSAQRTSKNDATGNFFLVTRTLRAPPLYSRLGVMVFELRQEPLQIFGVKTINSGLERESALRLGGLFGQPPISTIKM</sequence>
<keyword evidence="1" id="KW-0472">Membrane</keyword>
<keyword evidence="1" id="KW-1133">Transmembrane helix</keyword>
<comment type="caution">
    <text evidence="2">The sequence shown here is derived from an EMBL/GenBank/DDBJ whole genome shotgun (WGS) entry which is preliminary data.</text>
</comment>
<dbReference type="RefSeq" id="XP_024353478.1">
    <property type="nucleotide sequence ID" value="XM_024491984.1"/>
</dbReference>
<dbReference type="Proteomes" id="UP000019149">
    <property type="component" value="Unassembled WGS sequence"/>
</dbReference>
<dbReference type="CTD" id="36338450"/>
<gene>
    <name evidence="2" type="ORF">EGR_02735</name>
</gene>
<organism evidence="2 3">
    <name type="scientific">Echinococcus granulosus</name>
    <name type="common">Hydatid tapeworm</name>
    <dbReference type="NCBI Taxonomy" id="6210"/>
    <lineage>
        <taxon>Eukaryota</taxon>
        <taxon>Metazoa</taxon>
        <taxon>Spiralia</taxon>
        <taxon>Lophotrochozoa</taxon>
        <taxon>Platyhelminthes</taxon>
        <taxon>Cestoda</taxon>
        <taxon>Eucestoda</taxon>
        <taxon>Cyclophyllidea</taxon>
        <taxon>Taeniidae</taxon>
        <taxon>Echinococcus</taxon>
        <taxon>Echinococcus granulosus group</taxon>
    </lineage>
</organism>
<keyword evidence="1" id="KW-0812">Transmembrane</keyword>